<name>A0A1M6LXQ5_REIAG</name>
<feature type="transmembrane region" description="Helical" evidence="1">
    <location>
        <begin position="6"/>
        <end position="26"/>
    </location>
</feature>
<dbReference type="Gene3D" id="1.20.120.1490">
    <property type="match status" value="1"/>
</dbReference>
<keyword evidence="3" id="KW-1185">Reference proteome</keyword>
<protein>
    <recommendedName>
        <fullName evidence="4">Heavy-metal resistance</fullName>
    </recommendedName>
</protein>
<sequence>MNNKTYKIGFFVLLVINITWVSLFLFRPKPPQRQNDIKDKISEELNLNEDQKRIYDGMAMQHRHTLRGIDLQERELIKAFFNQLLTNGTTAKENVQLDKILQLEEEKIMVTYRHFEELKGLCDEKQSLHFDSVLKSILPLLLEDDQQGKRPDRPPFRP</sequence>
<proteinExistence type="predicted"/>
<keyword evidence="1" id="KW-0812">Transmembrane</keyword>
<dbReference type="Proteomes" id="UP000184474">
    <property type="component" value="Unassembled WGS sequence"/>
</dbReference>
<dbReference type="EMBL" id="FRAA01000001">
    <property type="protein sequence ID" value="SHJ75966.1"/>
    <property type="molecule type" value="Genomic_DNA"/>
</dbReference>
<evidence type="ECO:0000313" key="3">
    <source>
        <dbReference type="Proteomes" id="UP000184474"/>
    </source>
</evidence>
<dbReference type="RefSeq" id="WP_073120215.1">
    <property type="nucleotide sequence ID" value="NZ_FRAA01000001.1"/>
</dbReference>
<evidence type="ECO:0008006" key="4">
    <source>
        <dbReference type="Google" id="ProtNLM"/>
    </source>
</evidence>
<evidence type="ECO:0000256" key="1">
    <source>
        <dbReference type="SAM" id="Phobius"/>
    </source>
</evidence>
<evidence type="ECO:0000313" key="2">
    <source>
        <dbReference type="EMBL" id="SHJ75966.1"/>
    </source>
</evidence>
<organism evidence="2 3">
    <name type="scientific">Reichenbachiella agariperforans</name>
    <dbReference type="NCBI Taxonomy" id="156994"/>
    <lineage>
        <taxon>Bacteria</taxon>
        <taxon>Pseudomonadati</taxon>
        <taxon>Bacteroidota</taxon>
        <taxon>Cytophagia</taxon>
        <taxon>Cytophagales</taxon>
        <taxon>Reichenbachiellaceae</taxon>
        <taxon>Reichenbachiella</taxon>
    </lineage>
</organism>
<gene>
    <name evidence="2" type="ORF">SAMN04488028_1011136</name>
</gene>
<dbReference type="AlphaFoldDB" id="A0A1M6LXQ5"/>
<keyword evidence="1" id="KW-1133">Transmembrane helix</keyword>
<reference evidence="3" key="1">
    <citation type="submission" date="2016-11" db="EMBL/GenBank/DDBJ databases">
        <authorList>
            <person name="Varghese N."/>
            <person name="Submissions S."/>
        </authorList>
    </citation>
    <scope>NUCLEOTIDE SEQUENCE [LARGE SCALE GENOMIC DNA]</scope>
    <source>
        <strain evidence="3">DSM 26134</strain>
    </source>
</reference>
<dbReference type="STRING" id="156994.SAMN04488028_1011136"/>
<keyword evidence="1" id="KW-0472">Membrane</keyword>
<accession>A0A1M6LXQ5</accession>